<feature type="transmembrane region" description="Helical" evidence="1">
    <location>
        <begin position="99"/>
        <end position="116"/>
    </location>
</feature>
<dbReference type="Gene3D" id="3.30.450.20">
    <property type="entry name" value="PAS domain"/>
    <property type="match status" value="1"/>
</dbReference>
<dbReference type="Proteomes" id="UP000621560">
    <property type="component" value="Unassembled WGS sequence"/>
</dbReference>
<dbReference type="PROSITE" id="PS50113">
    <property type="entry name" value="PAC"/>
    <property type="match status" value="1"/>
</dbReference>
<feature type="transmembrane region" description="Helical" evidence="1">
    <location>
        <begin position="67"/>
        <end position="87"/>
    </location>
</feature>
<proteinExistence type="predicted"/>
<dbReference type="PANTHER" id="PTHR45138">
    <property type="entry name" value="REGULATORY COMPONENTS OF SENSORY TRANSDUCTION SYSTEM"/>
    <property type="match status" value="1"/>
</dbReference>
<dbReference type="FunFam" id="3.30.70.270:FF:000001">
    <property type="entry name" value="Diguanylate cyclase domain protein"/>
    <property type="match status" value="1"/>
</dbReference>
<feature type="domain" description="PAC" evidence="2">
    <location>
        <begin position="297"/>
        <end position="351"/>
    </location>
</feature>
<evidence type="ECO:0000256" key="1">
    <source>
        <dbReference type="SAM" id="Phobius"/>
    </source>
</evidence>
<protein>
    <submittedName>
        <fullName evidence="4">Diguanylate cyclase</fullName>
    </submittedName>
</protein>
<keyword evidence="1" id="KW-1133">Transmembrane helix</keyword>
<dbReference type="InterPro" id="IPR013656">
    <property type="entry name" value="PAS_4"/>
</dbReference>
<sequence length="526" mass="59212">MQPSLTMLITLVTTSGVMMIFLFMYALLQRNELPGARIFIPYTAVQAIYIFAVSFEMTSDTLDQIKFWGVIEYIGIAGAPALGLLLVMRYIGKTITPRLVVILLIIPVITLFMVATNDWHHLFYKDIYWRPDSPFPTVDIVIGEWYIVHGAYTFGSMFAAAVLLIRRWPRTHKRHRLQLATFIVGQMIPITAAFVYLMGITPYGMDPVPMVLSISSALYIWVLFSTRMLTIVPIAKEHLFESMREGVIVLSPERKLVDFNGAVSRMLPGLSTDMLGLTLDEAWQQLTGVVFPVRGLRDGEQKELPWVADGRNCCYQVRSSLIRGKDGEPVGSLLMFIDVTEQRLLQEQLHQLAYYDGMTNLLNRMHFIHIARELLQDCWQRGRPLALILFDIDHFKSINDKYGHETGDSAIVHVVTIARQLLPPGLPFARFGGEEFVIALPDCTVYAAEEEAERIRAALEADPLQSSEGPIVATASFGVTESRLESAELTELLREADEALYAAKRGGRNQVRSYMSNGKERQSGNG</sequence>
<dbReference type="EMBL" id="JACXIZ010000015">
    <property type="protein sequence ID" value="MBD2845377.1"/>
    <property type="molecule type" value="Genomic_DNA"/>
</dbReference>
<feature type="transmembrane region" description="Helical" evidence="1">
    <location>
        <begin position="35"/>
        <end position="55"/>
    </location>
</feature>
<feature type="transmembrane region" description="Helical" evidence="1">
    <location>
        <begin position="6"/>
        <end position="28"/>
    </location>
</feature>
<keyword evidence="1" id="KW-0812">Transmembrane</keyword>
<accession>A0A927BSA5</accession>
<dbReference type="InterPro" id="IPR031621">
    <property type="entry name" value="HisKA_7TM"/>
</dbReference>
<comment type="caution">
    <text evidence="4">The sequence shown here is derived from an EMBL/GenBank/DDBJ whole genome shotgun (WGS) entry which is preliminary data.</text>
</comment>
<dbReference type="GO" id="GO:1902201">
    <property type="term" value="P:negative regulation of bacterial-type flagellum-dependent cell motility"/>
    <property type="evidence" value="ECO:0007669"/>
    <property type="project" value="TreeGrafter"/>
</dbReference>
<dbReference type="GO" id="GO:0005886">
    <property type="term" value="C:plasma membrane"/>
    <property type="evidence" value="ECO:0007669"/>
    <property type="project" value="TreeGrafter"/>
</dbReference>
<evidence type="ECO:0000259" key="2">
    <source>
        <dbReference type="PROSITE" id="PS50113"/>
    </source>
</evidence>
<dbReference type="InterPro" id="IPR000160">
    <property type="entry name" value="GGDEF_dom"/>
</dbReference>
<dbReference type="InterPro" id="IPR050469">
    <property type="entry name" value="Diguanylate_Cyclase"/>
</dbReference>
<dbReference type="AlphaFoldDB" id="A0A927BSA5"/>
<dbReference type="PANTHER" id="PTHR45138:SF9">
    <property type="entry name" value="DIGUANYLATE CYCLASE DGCM-RELATED"/>
    <property type="match status" value="1"/>
</dbReference>
<dbReference type="SUPFAM" id="SSF55785">
    <property type="entry name" value="PYP-like sensor domain (PAS domain)"/>
    <property type="match status" value="1"/>
</dbReference>
<dbReference type="PROSITE" id="PS50887">
    <property type="entry name" value="GGDEF"/>
    <property type="match status" value="1"/>
</dbReference>
<dbReference type="CDD" id="cd01949">
    <property type="entry name" value="GGDEF"/>
    <property type="match status" value="1"/>
</dbReference>
<keyword evidence="1" id="KW-0472">Membrane</keyword>
<dbReference type="GO" id="GO:0043709">
    <property type="term" value="P:cell adhesion involved in single-species biofilm formation"/>
    <property type="evidence" value="ECO:0007669"/>
    <property type="project" value="TreeGrafter"/>
</dbReference>
<feature type="domain" description="GGDEF" evidence="3">
    <location>
        <begin position="383"/>
        <end position="516"/>
    </location>
</feature>
<feature type="transmembrane region" description="Helical" evidence="1">
    <location>
        <begin position="145"/>
        <end position="165"/>
    </location>
</feature>
<dbReference type="Pfam" id="PF00990">
    <property type="entry name" value="GGDEF"/>
    <property type="match status" value="1"/>
</dbReference>
<reference evidence="4" key="1">
    <citation type="submission" date="2020-09" db="EMBL/GenBank/DDBJ databases">
        <title>A novel bacterium of genus Paenibacillus, isolated from South China Sea.</title>
        <authorList>
            <person name="Huang H."/>
            <person name="Mo K."/>
            <person name="Hu Y."/>
        </authorList>
    </citation>
    <scope>NUCLEOTIDE SEQUENCE</scope>
    <source>
        <strain evidence="4">IB182496</strain>
    </source>
</reference>
<gene>
    <name evidence="4" type="ORF">IDH44_09255</name>
</gene>
<dbReference type="NCBIfam" id="TIGR00254">
    <property type="entry name" value="GGDEF"/>
    <property type="match status" value="1"/>
</dbReference>
<dbReference type="RefSeq" id="WP_190916927.1">
    <property type="nucleotide sequence ID" value="NZ_JACXIZ010000015.1"/>
</dbReference>
<keyword evidence="5" id="KW-1185">Reference proteome</keyword>
<dbReference type="Gene3D" id="3.30.70.270">
    <property type="match status" value="1"/>
</dbReference>
<dbReference type="InterPro" id="IPR000700">
    <property type="entry name" value="PAS-assoc_C"/>
</dbReference>
<dbReference type="SMART" id="SM00267">
    <property type="entry name" value="GGDEF"/>
    <property type="match status" value="1"/>
</dbReference>
<name>A0A927BSA5_9BACL</name>
<dbReference type="SUPFAM" id="SSF55073">
    <property type="entry name" value="Nucleotide cyclase"/>
    <property type="match status" value="1"/>
</dbReference>
<dbReference type="Pfam" id="PF08448">
    <property type="entry name" value="PAS_4"/>
    <property type="match status" value="1"/>
</dbReference>
<dbReference type="InterPro" id="IPR035965">
    <property type="entry name" value="PAS-like_dom_sf"/>
</dbReference>
<evidence type="ECO:0000313" key="5">
    <source>
        <dbReference type="Proteomes" id="UP000621560"/>
    </source>
</evidence>
<dbReference type="Pfam" id="PF16927">
    <property type="entry name" value="HisKA_7TM"/>
    <property type="match status" value="1"/>
</dbReference>
<dbReference type="GO" id="GO:0052621">
    <property type="term" value="F:diguanylate cyclase activity"/>
    <property type="evidence" value="ECO:0007669"/>
    <property type="project" value="TreeGrafter"/>
</dbReference>
<feature type="transmembrane region" description="Helical" evidence="1">
    <location>
        <begin position="177"/>
        <end position="198"/>
    </location>
</feature>
<dbReference type="InterPro" id="IPR043128">
    <property type="entry name" value="Rev_trsase/Diguanyl_cyclase"/>
</dbReference>
<evidence type="ECO:0000313" key="4">
    <source>
        <dbReference type="EMBL" id="MBD2845377.1"/>
    </source>
</evidence>
<evidence type="ECO:0000259" key="3">
    <source>
        <dbReference type="PROSITE" id="PS50887"/>
    </source>
</evidence>
<organism evidence="4 5">
    <name type="scientific">Paenibacillus sabuli</name>
    <dbReference type="NCBI Taxonomy" id="2772509"/>
    <lineage>
        <taxon>Bacteria</taxon>
        <taxon>Bacillati</taxon>
        <taxon>Bacillota</taxon>
        <taxon>Bacilli</taxon>
        <taxon>Bacillales</taxon>
        <taxon>Paenibacillaceae</taxon>
        <taxon>Paenibacillus</taxon>
    </lineage>
</organism>
<dbReference type="InterPro" id="IPR029787">
    <property type="entry name" value="Nucleotide_cyclase"/>
</dbReference>